<dbReference type="AlphaFoldDB" id="J3NSA5"/>
<keyword evidence="1" id="KW-0539">Nucleus</keyword>
<dbReference type="InterPro" id="IPR036864">
    <property type="entry name" value="Zn2-C6_fun-type_DNA-bd_sf"/>
</dbReference>
<dbReference type="eggNOG" id="ENOG502RJXJ">
    <property type="taxonomic scope" value="Eukaryota"/>
</dbReference>
<dbReference type="Proteomes" id="UP000006039">
    <property type="component" value="Unassembled WGS sequence"/>
</dbReference>
<gene>
    <name evidence="5" type="primary">20344608</name>
    <name evidence="4" type="ORF">GGTG_04150</name>
</gene>
<dbReference type="GeneID" id="20344608"/>
<dbReference type="SUPFAM" id="SSF57701">
    <property type="entry name" value="Zn2/Cys6 DNA-binding domain"/>
    <property type="match status" value="1"/>
</dbReference>
<evidence type="ECO:0000313" key="4">
    <source>
        <dbReference type="EMBL" id="EJT79061.1"/>
    </source>
</evidence>
<sequence>MDDKTDTHKAVAVKRSACDQCRVKRVRCLRPPNSTAPCARCSHIGARCVTGASGHPGRPRRPRFAEADNSTPRTPAASPADVSSPGQDILALVDHLNGPSHLQGLLSADDELNTFLDMGPNTVLDLNIDTLLGSYGDLYPPSPPLPQHECFSAASSLMRFREDMDRRITAMDAHFSDPLKVLQGCKDEEEGSPEAENPAALLLSCSKELIDILQNLTAAARPTVSKGSYPHNQPAPPYIAPEMLIQTAEDADTLSTEVVLLVLSSYLAFMRFSDSLFHSLFKCLCRLPPDTLKSVKVKSVLRIGGVSSLQDMPLKSYATGILDAIQDQMRTLERCVGVPPEYCLSGDAAVSHAATAPPGIFSRADRVRLFYAVMAQEDVKSQRGTKTYVESIRARIQESLERI</sequence>
<reference evidence="4" key="2">
    <citation type="submission" date="2010-07" db="EMBL/GenBank/DDBJ databases">
        <authorList>
            <consortium name="The Broad Institute Genome Sequencing Platform"/>
            <consortium name="Broad Institute Genome Sequencing Center for Infectious Disease"/>
            <person name="Ma L.-J."/>
            <person name="Dead R."/>
            <person name="Young S."/>
            <person name="Zeng Q."/>
            <person name="Koehrsen M."/>
            <person name="Alvarado L."/>
            <person name="Berlin A."/>
            <person name="Chapman S.B."/>
            <person name="Chen Z."/>
            <person name="Freedman E."/>
            <person name="Gellesch M."/>
            <person name="Goldberg J."/>
            <person name="Griggs A."/>
            <person name="Gujja S."/>
            <person name="Heilman E.R."/>
            <person name="Heiman D."/>
            <person name="Hepburn T."/>
            <person name="Howarth C."/>
            <person name="Jen D."/>
            <person name="Larson L."/>
            <person name="Mehta T."/>
            <person name="Neiman D."/>
            <person name="Pearson M."/>
            <person name="Roberts A."/>
            <person name="Saif S."/>
            <person name="Shea T."/>
            <person name="Shenoy N."/>
            <person name="Sisk P."/>
            <person name="Stolte C."/>
            <person name="Sykes S."/>
            <person name="Walk T."/>
            <person name="White J."/>
            <person name="Yandava C."/>
            <person name="Haas B."/>
            <person name="Nusbaum C."/>
            <person name="Birren B."/>
        </authorList>
    </citation>
    <scope>NUCLEOTIDE SEQUENCE</scope>
    <source>
        <strain evidence="4">R3-111a-1</strain>
    </source>
</reference>
<dbReference type="GO" id="GO:0000981">
    <property type="term" value="F:DNA-binding transcription factor activity, RNA polymerase II-specific"/>
    <property type="evidence" value="ECO:0007669"/>
    <property type="project" value="InterPro"/>
</dbReference>
<organism evidence="4">
    <name type="scientific">Gaeumannomyces tritici (strain R3-111a-1)</name>
    <name type="common">Wheat and barley take-all root rot fungus</name>
    <name type="synonym">Gaeumannomyces graminis var. tritici</name>
    <dbReference type="NCBI Taxonomy" id="644352"/>
    <lineage>
        <taxon>Eukaryota</taxon>
        <taxon>Fungi</taxon>
        <taxon>Dikarya</taxon>
        <taxon>Ascomycota</taxon>
        <taxon>Pezizomycotina</taxon>
        <taxon>Sordariomycetes</taxon>
        <taxon>Sordariomycetidae</taxon>
        <taxon>Magnaporthales</taxon>
        <taxon>Magnaporthaceae</taxon>
        <taxon>Gaeumannomyces</taxon>
    </lineage>
</organism>
<accession>J3NSA5</accession>
<dbReference type="OrthoDB" id="4222821at2759"/>
<dbReference type="PROSITE" id="PS50048">
    <property type="entry name" value="ZN2_CY6_FUNGAL_2"/>
    <property type="match status" value="1"/>
</dbReference>
<dbReference type="Pfam" id="PF00172">
    <property type="entry name" value="Zn_clus"/>
    <property type="match status" value="1"/>
</dbReference>
<evidence type="ECO:0000259" key="3">
    <source>
        <dbReference type="PROSITE" id="PS50048"/>
    </source>
</evidence>
<dbReference type="RefSeq" id="XP_009220206.1">
    <property type="nucleotide sequence ID" value="XM_009221942.1"/>
</dbReference>
<evidence type="ECO:0000313" key="6">
    <source>
        <dbReference type="Proteomes" id="UP000006039"/>
    </source>
</evidence>
<dbReference type="InterPro" id="IPR001138">
    <property type="entry name" value="Zn2Cys6_DnaBD"/>
</dbReference>
<reference evidence="4" key="3">
    <citation type="submission" date="2010-09" db="EMBL/GenBank/DDBJ databases">
        <title>Annotation of Gaeumannomyces graminis var. tritici R3-111a-1.</title>
        <authorList>
            <consortium name="The Broad Institute Genome Sequencing Platform"/>
            <person name="Ma L.-J."/>
            <person name="Dead R."/>
            <person name="Young S.K."/>
            <person name="Zeng Q."/>
            <person name="Gargeya S."/>
            <person name="Fitzgerald M."/>
            <person name="Haas B."/>
            <person name="Abouelleil A."/>
            <person name="Alvarado L."/>
            <person name="Arachchi H.M."/>
            <person name="Berlin A."/>
            <person name="Brown A."/>
            <person name="Chapman S.B."/>
            <person name="Chen Z."/>
            <person name="Dunbar C."/>
            <person name="Freedman E."/>
            <person name="Gearin G."/>
            <person name="Gellesch M."/>
            <person name="Goldberg J."/>
            <person name="Griggs A."/>
            <person name="Gujja S."/>
            <person name="Heiman D."/>
            <person name="Howarth C."/>
            <person name="Larson L."/>
            <person name="Lui A."/>
            <person name="MacDonald P.J.P."/>
            <person name="Mehta T."/>
            <person name="Montmayeur A."/>
            <person name="Murphy C."/>
            <person name="Neiman D."/>
            <person name="Pearson M."/>
            <person name="Priest M."/>
            <person name="Roberts A."/>
            <person name="Saif S."/>
            <person name="Shea T."/>
            <person name="Shenoy N."/>
            <person name="Sisk P."/>
            <person name="Stolte C."/>
            <person name="Sykes S."/>
            <person name="Yandava C."/>
            <person name="Wortman J."/>
            <person name="Nusbaum C."/>
            <person name="Birren B."/>
        </authorList>
    </citation>
    <scope>NUCLEOTIDE SEQUENCE</scope>
    <source>
        <strain evidence="4">R3-111a-1</strain>
    </source>
</reference>
<reference evidence="6" key="1">
    <citation type="submission" date="2010-07" db="EMBL/GenBank/DDBJ databases">
        <title>The genome sequence of Gaeumannomyces graminis var. tritici strain R3-111a-1.</title>
        <authorList>
            <consortium name="The Broad Institute Genome Sequencing Platform"/>
            <person name="Ma L.-J."/>
            <person name="Dead R."/>
            <person name="Young S."/>
            <person name="Zeng Q."/>
            <person name="Koehrsen M."/>
            <person name="Alvarado L."/>
            <person name="Berlin A."/>
            <person name="Chapman S.B."/>
            <person name="Chen Z."/>
            <person name="Freedman E."/>
            <person name="Gellesch M."/>
            <person name="Goldberg J."/>
            <person name="Griggs A."/>
            <person name="Gujja S."/>
            <person name="Heilman E.R."/>
            <person name="Heiman D."/>
            <person name="Hepburn T."/>
            <person name="Howarth C."/>
            <person name="Jen D."/>
            <person name="Larson L."/>
            <person name="Mehta T."/>
            <person name="Neiman D."/>
            <person name="Pearson M."/>
            <person name="Roberts A."/>
            <person name="Saif S."/>
            <person name="Shea T."/>
            <person name="Shenoy N."/>
            <person name="Sisk P."/>
            <person name="Stolte C."/>
            <person name="Sykes S."/>
            <person name="Walk T."/>
            <person name="White J."/>
            <person name="Yandava C."/>
            <person name="Haas B."/>
            <person name="Nusbaum C."/>
            <person name="Birren B."/>
        </authorList>
    </citation>
    <scope>NUCLEOTIDE SEQUENCE [LARGE SCALE GENOMIC DNA]</scope>
    <source>
        <strain evidence="6">R3-111a-1</strain>
    </source>
</reference>
<proteinExistence type="predicted"/>
<dbReference type="HOGENOM" id="CLU_057155_0_0_1"/>
<reference evidence="5" key="5">
    <citation type="submission" date="2018-04" db="UniProtKB">
        <authorList>
            <consortium name="EnsemblFungi"/>
        </authorList>
    </citation>
    <scope>IDENTIFICATION</scope>
    <source>
        <strain evidence="5">R3-111a-1</strain>
    </source>
</reference>
<evidence type="ECO:0000256" key="1">
    <source>
        <dbReference type="ARBA" id="ARBA00023242"/>
    </source>
</evidence>
<reference evidence="5" key="4">
    <citation type="journal article" date="2015" name="G3 (Bethesda)">
        <title>Genome sequences of three phytopathogenic species of the Magnaporthaceae family of fungi.</title>
        <authorList>
            <person name="Okagaki L.H."/>
            <person name="Nunes C.C."/>
            <person name="Sailsbery J."/>
            <person name="Clay B."/>
            <person name="Brown D."/>
            <person name="John T."/>
            <person name="Oh Y."/>
            <person name="Young N."/>
            <person name="Fitzgerald M."/>
            <person name="Haas B.J."/>
            <person name="Zeng Q."/>
            <person name="Young S."/>
            <person name="Adiconis X."/>
            <person name="Fan L."/>
            <person name="Levin J.Z."/>
            <person name="Mitchell T.K."/>
            <person name="Okubara P.A."/>
            <person name="Farman M.L."/>
            <person name="Kohn L.M."/>
            <person name="Birren B."/>
            <person name="Ma L.-J."/>
            <person name="Dean R.A."/>
        </authorList>
    </citation>
    <scope>NUCLEOTIDE SEQUENCE</scope>
    <source>
        <strain evidence="5">R3-111a-1</strain>
    </source>
</reference>
<feature type="region of interest" description="Disordered" evidence="2">
    <location>
        <begin position="50"/>
        <end position="85"/>
    </location>
</feature>
<dbReference type="Gene3D" id="4.10.240.10">
    <property type="entry name" value="Zn(2)-C6 fungal-type DNA-binding domain"/>
    <property type="match status" value="1"/>
</dbReference>
<evidence type="ECO:0000313" key="5">
    <source>
        <dbReference type="EnsemblFungi" id="EJT79061"/>
    </source>
</evidence>
<keyword evidence="6" id="KW-1185">Reference proteome</keyword>
<dbReference type="EMBL" id="GL385396">
    <property type="protein sequence ID" value="EJT79061.1"/>
    <property type="molecule type" value="Genomic_DNA"/>
</dbReference>
<dbReference type="STRING" id="644352.J3NSA5"/>
<evidence type="ECO:0000256" key="2">
    <source>
        <dbReference type="SAM" id="MobiDB-lite"/>
    </source>
</evidence>
<dbReference type="GO" id="GO:0008270">
    <property type="term" value="F:zinc ion binding"/>
    <property type="evidence" value="ECO:0007669"/>
    <property type="project" value="InterPro"/>
</dbReference>
<dbReference type="EnsemblFungi" id="EJT79061">
    <property type="protein sequence ID" value="EJT79061"/>
    <property type="gene ID" value="GGTG_04150"/>
</dbReference>
<dbReference type="VEuPathDB" id="FungiDB:GGTG_04150"/>
<name>J3NSA5_GAET3</name>
<dbReference type="CDD" id="cd00067">
    <property type="entry name" value="GAL4"/>
    <property type="match status" value="1"/>
</dbReference>
<feature type="domain" description="Zn(2)-C6 fungal-type" evidence="3">
    <location>
        <begin position="17"/>
        <end position="50"/>
    </location>
</feature>
<protein>
    <recommendedName>
        <fullName evidence="3">Zn(2)-C6 fungal-type domain-containing protein</fullName>
    </recommendedName>
</protein>
<dbReference type="PROSITE" id="PS00463">
    <property type="entry name" value="ZN2_CY6_FUNGAL_1"/>
    <property type="match status" value="1"/>
</dbReference>